<comment type="caution">
    <text evidence="2">The sequence shown here is derived from an EMBL/GenBank/DDBJ whole genome shotgun (WGS) entry which is preliminary data.</text>
</comment>
<proteinExistence type="predicted"/>
<keyword evidence="3" id="KW-1185">Reference proteome</keyword>
<dbReference type="AlphaFoldDB" id="A0AA88B117"/>
<dbReference type="Proteomes" id="UP001187192">
    <property type="component" value="Unassembled WGS sequence"/>
</dbReference>
<name>A0AA88B117_FICCA</name>
<evidence type="ECO:0000256" key="1">
    <source>
        <dbReference type="SAM" id="Phobius"/>
    </source>
</evidence>
<keyword evidence="1" id="KW-0472">Membrane</keyword>
<organism evidence="2 3">
    <name type="scientific">Ficus carica</name>
    <name type="common">Common fig</name>
    <dbReference type="NCBI Taxonomy" id="3494"/>
    <lineage>
        <taxon>Eukaryota</taxon>
        <taxon>Viridiplantae</taxon>
        <taxon>Streptophyta</taxon>
        <taxon>Embryophyta</taxon>
        <taxon>Tracheophyta</taxon>
        <taxon>Spermatophyta</taxon>
        <taxon>Magnoliopsida</taxon>
        <taxon>eudicotyledons</taxon>
        <taxon>Gunneridae</taxon>
        <taxon>Pentapetalae</taxon>
        <taxon>rosids</taxon>
        <taxon>fabids</taxon>
        <taxon>Rosales</taxon>
        <taxon>Moraceae</taxon>
        <taxon>Ficeae</taxon>
        <taxon>Ficus</taxon>
    </lineage>
</organism>
<feature type="transmembrane region" description="Helical" evidence="1">
    <location>
        <begin position="214"/>
        <end position="233"/>
    </location>
</feature>
<protein>
    <submittedName>
        <fullName evidence="2">Uncharacterized protein</fullName>
    </submittedName>
</protein>
<evidence type="ECO:0000313" key="3">
    <source>
        <dbReference type="Proteomes" id="UP001187192"/>
    </source>
</evidence>
<keyword evidence="1" id="KW-1133">Transmembrane helix</keyword>
<gene>
    <name evidence="2" type="ORF">TIFTF001_024978</name>
</gene>
<evidence type="ECO:0000313" key="2">
    <source>
        <dbReference type="EMBL" id="GMN55851.1"/>
    </source>
</evidence>
<sequence length="260" mass="29675">MVSPNQQRVWLHNAVTLNVKNLVLDVRLASGSHLTLPFSLLRCTSLESLVMLFYDNGIGILKTPSSFNTFRSPCSLKELKQKSVRIDESFGNWISSHCKLLEKIQLEDIKGTTCIVITDWRFDSPNNRGLQLSTPKLKFLYWKGNLLNLSVAENMKNLQSSFILLEPFSGITSANRSLFHAIRAVCNCHVPVLYDHSRQDLFKLGCLPISLPDLSYLSLIVIPIYVLALQVRCRTMRRWELRDMPILTIVTIKVISQQKE</sequence>
<keyword evidence="1" id="KW-0812">Transmembrane</keyword>
<accession>A0AA88B117</accession>
<dbReference type="EMBL" id="BTGU01000060">
    <property type="protein sequence ID" value="GMN55851.1"/>
    <property type="molecule type" value="Genomic_DNA"/>
</dbReference>
<reference evidence="2" key="1">
    <citation type="submission" date="2023-07" db="EMBL/GenBank/DDBJ databases">
        <title>draft genome sequence of fig (Ficus carica).</title>
        <authorList>
            <person name="Takahashi T."/>
            <person name="Nishimura K."/>
        </authorList>
    </citation>
    <scope>NUCLEOTIDE SEQUENCE</scope>
</reference>